<dbReference type="InterPro" id="IPR002821">
    <property type="entry name" value="Hydantoinase_A"/>
</dbReference>
<dbReference type="GO" id="GO:0005829">
    <property type="term" value="C:cytosol"/>
    <property type="evidence" value="ECO:0007669"/>
    <property type="project" value="TreeGrafter"/>
</dbReference>
<evidence type="ECO:0000259" key="1">
    <source>
        <dbReference type="Pfam" id="PF01968"/>
    </source>
</evidence>
<gene>
    <name evidence="4" type="ORF">CWS72_21690</name>
</gene>
<dbReference type="AlphaFoldDB" id="A0A2N3PPV0"/>
<dbReference type="PANTHER" id="PTHR11365">
    <property type="entry name" value="5-OXOPROLINASE RELATED"/>
    <property type="match status" value="1"/>
</dbReference>
<dbReference type="PANTHER" id="PTHR11365:SF23">
    <property type="entry name" value="HYPOTHETICAL 5-OXOPROLINASE (EUROFUNG)-RELATED"/>
    <property type="match status" value="1"/>
</dbReference>
<feature type="domain" description="Hydantoinase/oxoprolinase N-terminal" evidence="2">
    <location>
        <begin position="29"/>
        <end position="205"/>
    </location>
</feature>
<dbReference type="GO" id="GO:0006749">
    <property type="term" value="P:glutathione metabolic process"/>
    <property type="evidence" value="ECO:0007669"/>
    <property type="project" value="TreeGrafter"/>
</dbReference>
<dbReference type="GO" id="GO:0017168">
    <property type="term" value="F:5-oxoprolinase (ATP-hydrolyzing) activity"/>
    <property type="evidence" value="ECO:0007669"/>
    <property type="project" value="TreeGrafter"/>
</dbReference>
<dbReference type="SUPFAM" id="SSF53067">
    <property type="entry name" value="Actin-like ATPase domain"/>
    <property type="match status" value="1"/>
</dbReference>
<evidence type="ECO:0000313" key="4">
    <source>
        <dbReference type="EMBL" id="PKU22417.1"/>
    </source>
</evidence>
<keyword evidence="5" id="KW-1185">Reference proteome</keyword>
<reference evidence="5" key="1">
    <citation type="submission" date="2017-12" db="EMBL/GenBank/DDBJ databases">
        <title>Draft genome sequence of Telmatospirillum siberiense 26-4b1T, an acidotolerant peatland alphaproteobacterium potentially involved in sulfur cycling.</title>
        <authorList>
            <person name="Hausmann B."/>
            <person name="Pjevac P."/>
            <person name="Schreck K."/>
            <person name="Herbold C.W."/>
            <person name="Daims H."/>
            <person name="Wagner M."/>
            <person name="Pester M."/>
            <person name="Loy A."/>
        </authorList>
    </citation>
    <scope>NUCLEOTIDE SEQUENCE [LARGE SCALE GENOMIC DNA]</scope>
    <source>
        <strain evidence="5">26-4b1</strain>
    </source>
</reference>
<feature type="domain" description="Acetophenone carboxylase-like C-terminal" evidence="3">
    <location>
        <begin position="567"/>
        <end position="706"/>
    </location>
</feature>
<evidence type="ECO:0000259" key="2">
    <source>
        <dbReference type="Pfam" id="PF05378"/>
    </source>
</evidence>
<sequence>MRRPDLSDHFLPPITEETADVTKGGALARIGADIGGTFTDVVLETPDRRHTTKVLTTHDAPERALLDGIAILLAQANLRPEDVGLIVHGTTLATNALIERRGVRTGLLTTEGFRDVLDLGSESRFDQYDITMDKPSPLVSRGLRRTVPERIAADGGVLLPLDPSAVRSAADFFAAEGVESVAIAFLHSYVNPGHERMAADILREKMPDLSISLSCEVSPEMREYERFSTTAANAYVQPIVARYLARLDDALHDLGFRCPLYLMLSSGGLTTVDTAVRFPVRLVESGPAGGAIFAAAIAAERQIDKMLAFDMGGTTAKICFIDHGKPQTSHSFEVARMHRFRKGSGLPLRIPVVEMVEIGAGGGSIARRDALGRIVVGPRSAGSEPGPACYGRGGGNPTVTDADLLLGRIDPTAFAGGLMTLDRSRAETVVGGLGNAGADSRIPALGISEIVDETMASAARVHAVEQGTAVDQRTMVAFGGAAPLHAARVAEKLGISQVIIPRSAGVGSAVGFLLAPIAYEVARSFHQCVGQIEIDALNGLLAAMSEEAHDLVSRGAPGVPRSETRIAYARYRGQGYEIPIAVPARPLDRADEVVLRDRFEATYRAQYGSVIAGLDIEILTWRVSVSARRTTARSSAAPVEPRAFEVTLRHSVLDPASGRTMAFAVVRRDDLHPGDHLAGPALVVEDETTTVVSPAFDLDVDGHGCLVLSLRAGGKGEEP</sequence>
<dbReference type="InterPro" id="IPR043129">
    <property type="entry name" value="ATPase_NBD"/>
</dbReference>
<feature type="domain" description="Hydantoinase A/oxoprolinase" evidence="1">
    <location>
        <begin position="226"/>
        <end position="520"/>
    </location>
</feature>
<accession>A0A2N3PPV0</accession>
<dbReference type="EMBL" id="PIUM01000032">
    <property type="protein sequence ID" value="PKU22417.1"/>
    <property type="molecule type" value="Genomic_DNA"/>
</dbReference>
<organism evidence="4 5">
    <name type="scientific">Telmatospirillum siberiense</name>
    <dbReference type="NCBI Taxonomy" id="382514"/>
    <lineage>
        <taxon>Bacteria</taxon>
        <taxon>Pseudomonadati</taxon>
        <taxon>Pseudomonadota</taxon>
        <taxon>Alphaproteobacteria</taxon>
        <taxon>Rhodospirillales</taxon>
        <taxon>Rhodospirillaceae</taxon>
        <taxon>Telmatospirillum</taxon>
    </lineage>
</organism>
<name>A0A2N3PPV0_9PROT</name>
<dbReference type="Proteomes" id="UP000233293">
    <property type="component" value="Unassembled WGS sequence"/>
</dbReference>
<dbReference type="Pfam" id="PF05378">
    <property type="entry name" value="Hydant_A_N"/>
    <property type="match status" value="1"/>
</dbReference>
<dbReference type="Pfam" id="PF01968">
    <property type="entry name" value="Hydantoinase_A"/>
    <property type="match status" value="1"/>
</dbReference>
<proteinExistence type="predicted"/>
<dbReference type="InterPro" id="IPR008040">
    <property type="entry name" value="Hydant_A_N"/>
</dbReference>
<dbReference type="OrthoDB" id="9759608at2"/>
<dbReference type="InterPro" id="IPR049517">
    <property type="entry name" value="ACX-like_C"/>
</dbReference>
<evidence type="ECO:0000313" key="5">
    <source>
        <dbReference type="Proteomes" id="UP000233293"/>
    </source>
</evidence>
<dbReference type="Pfam" id="PF19278">
    <property type="entry name" value="Hydant_A_C"/>
    <property type="match status" value="1"/>
</dbReference>
<dbReference type="InterPro" id="IPR045079">
    <property type="entry name" value="Oxoprolinase-like"/>
</dbReference>
<evidence type="ECO:0000259" key="3">
    <source>
        <dbReference type="Pfam" id="PF19278"/>
    </source>
</evidence>
<protein>
    <submittedName>
        <fullName evidence="4">Methylhydantoinase</fullName>
    </submittedName>
</protein>
<comment type="caution">
    <text evidence="4">The sequence shown here is derived from an EMBL/GenBank/DDBJ whole genome shotgun (WGS) entry which is preliminary data.</text>
</comment>